<feature type="compositionally biased region" description="Low complexity" evidence="3">
    <location>
        <begin position="106"/>
        <end position="121"/>
    </location>
</feature>
<keyword evidence="2" id="KW-0175">Coiled coil</keyword>
<protein>
    <recommendedName>
        <fullName evidence="4">Remorin C-terminal domain-containing protein</fullName>
    </recommendedName>
</protein>
<feature type="domain" description="Remorin C-terminal" evidence="4">
    <location>
        <begin position="593"/>
        <end position="693"/>
    </location>
</feature>
<reference evidence="5" key="1">
    <citation type="submission" date="2020-06" db="EMBL/GenBank/DDBJ databases">
        <title>WGS assembly of Ceratodon purpureus strain R40.</title>
        <authorList>
            <person name="Carey S.B."/>
            <person name="Jenkins J."/>
            <person name="Shu S."/>
            <person name="Lovell J.T."/>
            <person name="Sreedasyam A."/>
            <person name="Maumus F."/>
            <person name="Tiley G.P."/>
            <person name="Fernandez-Pozo N."/>
            <person name="Barry K."/>
            <person name="Chen C."/>
            <person name="Wang M."/>
            <person name="Lipzen A."/>
            <person name="Daum C."/>
            <person name="Saski C.A."/>
            <person name="Payton A.C."/>
            <person name="Mcbreen J.C."/>
            <person name="Conrad R.E."/>
            <person name="Kollar L.M."/>
            <person name="Olsson S."/>
            <person name="Huttunen S."/>
            <person name="Landis J.B."/>
            <person name="Wickett N.J."/>
            <person name="Johnson M.G."/>
            <person name="Rensing S.A."/>
            <person name="Grimwood J."/>
            <person name="Schmutz J."/>
            <person name="Mcdaniel S.F."/>
        </authorList>
    </citation>
    <scope>NUCLEOTIDE SEQUENCE</scope>
    <source>
        <strain evidence="5">R40</strain>
    </source>
</reference>
<sequence>MVTCSQIVDGGRWKEELAEQAMKSSRPLVYDVETGSLRFFKSRAALNFSPKSPDPHFTPASFNEYDGENLGDDSPAQHKILGKLHRGGGSGENSPTCVIQNSAVRSNSSSPTMSTISKTSSDPGRKSHDLEGRSCSAGTTMSARAASSPEYDEEYVHGVTHESELQKIGDGRGRMKQGNMNTSGRPGLKGPPLRRMANDPSGAKENGWATPQGASRGEEKEARTPPFKSIQSAVADKTLDAAKHKKNHGGIPCRPPTQSASIMHMSPGVFSFNATYMSRADSDHDDSDQLHTDTPTKEIIDLSRRTFLTPLLKPPPSKWDDAEKWLPGSESLNPARAKSRSGPLLAQMVAIQAGMSIPSKTHLFGQPRDTGLGQRVEAEEMASEPVVKNVTTSHVNPKSVTGVIDFTVDEKKQLNLLLDRYSAENGEGEAHSDGSLSPSRMNGSFMKLGARTEKQTVKPSTETRDMGTAMTPIPSLEPSRTGTPLRETTREKRSDDEEGKSLDSGSGMAVSCDNDADSGRSKNDAAESPRALTEKELQEKTRKEIVALGTQLGKANIAAAWAAKEAKESVIIRKSSETALDVENIRRDVLAVSTADAWKEAEKAKYTSRFEQEEAKIAAWEEHEKAKAEAEMRRVEVKVERMKAQAQVKLTNKLAAATRQAKELRQAAETKRTEAAAKAARKAELMKTHGKITNLFFLSFLCT</sequence>
<dbReference type="PANTHER" id="PTHR31471:SF1">
    <property type="entry name" value="OS12G0613600 PROTEIN"/>
    <property type="match status" value="1"/>
</dbReference>
<dbReference type="PANTHER" id="PTHR31471">
    <property type="entry name" value="OS02G0116800 PROTEIN"/>
    <property type="match status" value="1"/>
</dbReference>
<feature type="coiled-coil region" evidence="2">
    <location>
        <begin position="603"/>
        <end position="674"/>
    </location>
</feature>
<organism evidence="5 6">
    <name type="scientific">Ceratodon purpureus</name>
    <name type="common">Fire moss</name>
    <name type="synonym">Dicranum purpureum</name>
    <dbReference type="NCBI Taxonomy" id="3225"/>
    <lineage>
        <taxon>Eukaryota</taxon>
        <taxon>Viridiplantae</taxon>
        <taxon>Streptophyta</taxon>
        <taxon>Embryophyta</taxon>
        <taxon>Bryophyta</taxon>
        <taxon>Bryophytina</taxon>
        <taxon>Bryopsida</taxon>
        <taxon>Dicranidae</taxon>
        <taxon>Pseudoditrichales</taxon>
        <taxon>Ditrichaceae</taxon>
        <taxon>Ceratodon</taxon>
    </lineage>
</organism>
<keyword evidence="6" id="KW-1185">Reference proteome</keyword>
<proteinExistence type="inferred from homology"/>
<feature type="compositionally biased region" description="Basic and acidic residues" evidence="3">
    <location>
        <begin position="154"/>
        <end position="173"/>
    </location>
</feature>
<evidence type="ECO:0000256" key="3">
    <source>
        <dbReference type="SAM" id="MobiDB-lite"/>
    </source>
</evidence>
<evidence type="ECO:0000256" key="2">
    <source>
        <dbReference type="SAM" id="Coils"/>
    </source>
</evidence>
<gene>
    <name evidence="5" type="ORF">KC19_1G052200</name>
</gene>
<dbReference type="InterPro" id="IPR005516">
    <property type="entry name" value="Remorin_C"/>
</dbReference>
<feature type="region of interest" description="Disordered" evidence="3">
    <location>
        <begin position="425"/>
        <end position="538"/>
    </location>
</feature>
<name>A0A8T0J2L8_CERPU</name>
<dbReference type="EMBL" id="CM026421">
    <property type="protein sequence ID" value="KAG0589835.1"/>
    <property type="molecule type" value="Genomic_DNA"/>
</dbReference>
<evidence type="ECO:0000313" key="5">
    <source>
        <dbReference type="EMBL" id="KAG0589835.1"/>
    </source>
</evidence>
<feature type="compositionally biased region" description="Basic and acidic residues" evidence="3">
    <location>
        <begin position="123"/>
        <end position="132"/>
    </location>
</feature>
<dbReference type="AlphaFoldDB" id="A0A8T0J2L8"/>
<dbReference type="Proteomes" id="UP000822688">
    <property type="component" value="Chromosome 1"/>
</dbReference>
<evidence type="ECO:0000256" key="1">
    <source>
        <dbReference type="ARBA" id="ARBA00005711"/>
    </source>
</evidence>
<evidence type="ECO:0000313" key="6">
    <source>
        <dbReference type="Proteomes" id="UP000822688"/>
    </source>
</evidence>
<comment type="caution">
    <text evidence="5">The sequence shown here is derived from an EMBL/GenBank/DDBJ whole genome shotgun (WGS) entry which is preliminary data.</text>
</comment>
<comment type="similarity">
    <text evidence="1">Belongs to the remorin family.</text>
</comment>
<feature type="region of interest" description="Disordered" evidence="3">
    <location>
        <begin position="102"/>
        <end position="229"/>
    </location>
</feature>
<accession>A0A8T0J2L8</accession>
<feature type="compositionally biased region" description="Basic and acidic residues" evidence="3">
    <location>
        <begin position="487"/>
        <end position="501"/>
    </location>
</feature>
<feature type="compositionally biased region" description="Basic and acidic residues" evidence="3">
    <location>
        <begin position="450"/>
        <end position="465"/>
    </location>
</feature>
<feature type="compositionally biased region" description="Basic and acidic residues" evidence="3">
    <location>
        <begin position="517"/>
        <end position="538"/>
    </location>
</feature>
<dbReference type="Pfam" id="PF03763">
    <property type="entry name" value="Remorin_C"/>
    <property type="match status" value="1"/>
</dbReference>
<evidence type="ECO:0000259" key="4">
    <source>
        <dbReference type="Pfam" id="PF03763"/>
    </source>
</evidence>